<dbReference type="EMBL" id="CP131061">
    <property type="protein sequence ID" value="WNY27256.1"/>
    <property type="molecule type" value="Genomic_DNA"/>
</dbReference>
<evidence type="ECO:0000313" key="2">
    <source>
        <dbReference type="Proteomes" id="UP001304970"/>
    </source>
</evidence>
<dbReference type="GeneID" id="89228466"/>
<dbReference type="InterPro" id="IPR013785">
    <property type="entry name" value="Aldolase_TIM"/>
</dbReference>
<dbReference type="PANTHER" id="PTHR11082">
    <property type="entry name" value="TRNA-DIHYDROURIDINE SYNTHASE"/>
    <property type="match status" value="1"/>
</dbReference>
<dbReference type="Proteomes" id="UP001304970">
    <property type="component" value="Chromosome"/>
</dbReference>
<name>A0AA96VF71_9EURY</name>
<dbReference type="InterPro" id="IPR017671">
    <property type="entry name" value="Methan_mark_9"/>
</dbReference>
<dbReference type="EC" id="1.3.-.-" evidence="1"/>
<dbReference type="AlphaFoldDB" id="A0AA96VF71"/>
<keyword evidence="1" id="KW-0560">Oxidoreductase</keyword>
<dbReference type="PANTHER" id="PTHR11082:SF36">
    <property type="entry name" value="DUS-LIKE FMN-BINDING DOMAIN-CONTAINING PROTEIN"/>
    <property type="match status" value="1"/>
</dbReference>
<accession>A0AA96VF71</accession>
<organism evidence="1 2">
    <name type="scientific">Methanolapillus ohkumae</name>
    <dbReference type="NCBI Taxonomy" id="3028298"/>
    <lineage>
        <taxon>Archaea</taxon>
        <taxon>Methanobacteriati</taxon>
        <taxon>Methanobacteriota</taxon>
        <taxon>Stenosarchaea group</taxon>
        <taxon>Methanomicrobia</taxon>
        <taxon>Methanosarcinales</taxon>
        <taxon>Methanosarcinaceae</taxon>
        <taxon>Methanolapillus</taxon>
    </lineage>
</organism>
<keyword evidence="2" id="KW-1185">Reference proteome</keyword>
<dbReference type="SUPFAM" id="SSF51395">
    <property type="entry name" value="FMN-linked oxidoreductases"/>
    <property type="match status" value="1"/>
</dbReference>
<reference evidence="1 2" key="1">
    <citation type="submission" date="2023-07" db="EMBL/GenBank/DDBJ databases">
        <title>Closed genome sequence of Methanosarcinaceae archaeon Am2.</title>
        <authorList>
            <person name="Poehlein A."/>
            <person name="Protasov E."/>
            <person name="Platt K."/>
            <person name="Reeh H."/>
            <person name="Daniel R."/>
            <person name="Brune A."/>
        </authorList>
    </citation>
    <scope>NUCLEOTIDE SEQUENCE [LARGE SCALE GENOMIC DNA]</scope>
    <source>
        <strain evidence="1 2">Am2</strain>
    </source>
</reference>
<dbReference type="NCBIfam" id="TIGR03277">
    <property type="entry name" value="methan_mark_9"/>
    <property type="match status" value="1"/>
</dbReference>
<proteinExistence type="predicted"/>
<dbReference type="GO" id="GO:0016491">
    <property type="term" value="F:oxidoreductase activity"/>
    <property type="evidence" value="ECO:0007669"/>
    <property type="project" value="UniProtKB-KW"/>
</dbReference>
<sequence length="389" mass="42593">MNSSTTGFHIDAGGIPIKNPIALSAMAGITDAGFVQTNAKGAGLVVIGAYNLDETARAAAVEVQKRGREEFIEKLSDLEDDVFQTIDSGIDLIQKESPGTVVAVSVRSKNMEPLLKAAELLKKKNSILELDIHCRQPEFLDAGLGEALLKDTPALLEIIQNIKKTGVVLSVKFRTSTVNPVLAAEFFDAAGADILHADAMIERKGGDSGAVTKIRNTTRKLLIANNSVDDFDSALEYFASGADMISVARAARDDPEFIPYLVQKIGEYQNEVGWYNTPKHICKQGDNRGLAFCCPPVKYCRLSSKIEEIGFSPKEFTMLKQEFAYGTPLEKGEGTCFGSLVWCCKLTKPCFYRDGALEQIGLSGNEYMKLKHTLADRLVDKIEEKKIQR</sequence>
<evidence type="ECO:0000313" key="1">
    <source>
        <dbReference type="EMBL" id="WNY27256.1"/>
    </source>
</evidence>
<protein>
    <submittedName>
        <fullName evidence="1">Dihydroorotate dehydrogenase</fullName>
        <ecNumber evidence="1">1.3.-.-</ecNumber>
    </submittedName>
</protein>
<gene>
    <name evidence="1" type="primary">pyrD_1</name>
    <name evidence="1" type="ORF">MsAm2_10480</name>
</gene>
<dbReference type="Gene3D" id="3.20.20.70">
    <property type="entry name" value="Aldolase class I"/>
    <property type="match status" value="1"/>
</dbReference>
<dbReference type="RefSeq" id="WP_338097230.1">
    <property type="nucleotide sequence ID" value="NZ_CP131061.1"/>
</dbReference>